<protein>
    <submittedName>
        <fullName evidence="1">Uncharacterized protein</fullName>
    </submittedName>
</protein>
<reference evidence="1 2" key="1">
    <citation type="journal article" date="2018" name="Nat. Ecol. Evol.">
        <title>Pezizomycetes genomes reveal the molecular basis of ectomycorrhizal truffle lifestyle.</title>
        <authorList>
            <person name="Murat C."/>
            <person name="Payen T."/>
            <person name="Noel B."/>
            <person name="Kuo A."/>
            <person name="Morin E."/>
            <person name="Chen J."/>
            <person name="Kohler A."/>
            <person name="Krizsan K."/>
            <person name="Balestrini R."/>
            <person name="Da Silva C."/>
            <person name="Montanini B."/>
            <person name="Hainaut M."/>
            <person name="Levati E."/>
            <person name="Barry K.W."/>
            <person name="Belfiori B."/>
            <person name="Cichocki N."/>
            <person name="Clum A."/>
            <person name="Dockter R.B."/>
            <person name="Fauchery L."/>
            <person name="Guy J."/>
            <person name="Iotti M."/>
            <person name="Le Tacon F."/>
            <person name="Lindquist E.A."/>
            <person name="Lipzen A."/>
            <person name="Malagnac F."/>
            <person name="Mello A."/>
            <person name="Molinier V."/>
            <person name="Miyauchi S."/>
            <person name="Poulain J."/>
            <person name="Riccioni C."/>
            <person name="Rubini A."/>
            <person name="Sitrit Y."/>
            <person name="Splivallo R."/>
            <person name="Traeger S."/>
            <person name="Wang M."/>
            <person name="Zifcakova L."/>
            <person name="Wipf D."/>
            <person name="Zambonelli A."/>
            <person name="Paolocci F."/>
            <person name="Nowrousian M."/>
            <person name="Ottonello S."/>
            <person name="Baldrian P."/>
            <person name="Spatafora J.W."/>
            <person name="Henrissat B."/>
            <person name="Nagy L.G."/>
            <person name="Aury J.M."/>
            <person name="Wincker P."/>
            <person name="Grigoriev I.V."/>
            <person name="Bonfante P."/>
            <person name="Martin F.M."/>
        </authorList>
    </citation>
    <scope>NUCLEOTIDE SEQUENCE [LARGE SCALE GENOMIC DNA]</scope>
    <source>
        <strain evidence="1 2">120613-1</strain>
    </source>
</reference>
<proteinExistence type="predicted"/>
<keyword evidence="2" id="KW-1185">Reference proteome</keyword>
<dbReference type="AlphaFoldDB" id="A0A3N4JTD6"/>
<accession>A0A3N4JTD6</accession>
<dbReference type="Proteomes" id="UP000276215">
    <property type="component" value="Unassembled WGS sequence"/>
</dbReference>
<name>A0A3N4JTD6_9PEZI</name>
<organism evidence="1 2">
    <name type="scientific">Choiromyces venosus 120613-1</name>
    <dbReference type="NCBI Taxonomy" id="1336337"/>
    <lineage>
        <taxon>Eukaryota</taxon>
        <taxon>Fungi</taxon>
        <taxon>Dikarya</taxon>
        <taxon>Ascomycota</taxon>
        <taxon>Pezizomycotina</taxon>
        <taxon>Pezizomycetes</taxon>
        <taxon>Pezizales</taxon>
        <taxon>Tuberaceae</taxon>
        <taxon>Choiromyces</taxon>
    </lineage>
</organism>
<evidence type="ECO:0000313" key="1">
    <source>
        <dbReference type="EMBL" id="RPB00508.1"/>
    </source>
</evidence>
<evidence type="ECO:0000313" key="2">
    <source>
        <dbReference type="Proteomes" id="UP000276215"/>
    </source>
</evidence>
<dbReference type="EMBL" id="ML120379">
    <property type="protein sequence ID" value="RPB00508.1"/>
    <property type="molecule type" value="Genomic_DNA"/>
</dbReference>
<sequence length="69" mass="7980">MRLSQDPSRDPISRISNYSARRLRRASLPTFVHAMSNPSITKTKTPIIRLRSHRIYKNRGSELWLACGN</sequence>
<gene>
    <name evidence="1" type="ORF">L873DRAFT_1804914</name>
</gene>